<gene>
    <name evidence="1" type="ORF">BsIDN1_67400</name>
</gene>
<dbReference type="AlphaFoldDB" id="A0A5S9MKB8"/>
<protein>
    <submittedName>
        <fullName evidence="1">Uncharacterized protein</fullName>
    </submittedName>
</protein>
<dbReference type="Proteomes" id="UP000464658">
    <property type="component" value="Chromosome"/>
</dbReference>
<proteinExistence type="predicted"/>
<organism evidence="1 2">
    <name type="scientific">Bacillus safensis</name>
    <dbReference type="NCBI Taxonomy" id="561879"/>
    <lineage>
        <taxon>Bacteria</taxon>
        <taxon>Bacillati</taxon>
        <taxon>Bacillota</taxon>
        <taxon>Bacilli</taxon>
        <taxon>Bacillales</taxon>
        <taxon>Bacillaceae</taxon>
        <taxon>Bacillus</taxon>
    </lineage>
</organism>
<name>A0A5S9MKB8_BACIA</name>
<dbReference type="EMBL" id="AP021906">
    <property type="protein sequence ID" value="BBP93122.1"/>
    <property type="molecule type" value="Genomic_DNA"/>
</dbReference>
<accession>A0A5S9MKB8</accession>
<sequence>MTRVSVVAGRNIKVSCHDIHPESRAARLIQTYRKYERKIEDYQKSTGNIPPCQKGCYNCCYEDFSITEIEFEFIMRELKT</sequence>
<evidence type="ECO:0000313" key="1">
    <source>
        <dbReference type="EMBL" id="BBP93122.1"/>
    </source>
</evidence>
<reference evidence="1 2" key="1">
    <citation type="submission" date="2019-12" db="EMBL/GenBank/DDBJ databases">
        <title>Full genome sequence of a Bacillus safensis strain isolated from commercially available natto in Indonesia.</title>
        <authorList>
            <person name="Yoshida M."/>
            <person name="Uomi M."/>
            <person name="Waturangi D."/>
            <person name="Ekaputri J.J."/>
            <person name="Setiamarga D.H.E."/>
        </authorList>
    </citation>
    <scope>NUCLEOTIDE SEQUENCE [LARGE SCALE GENOMIC DNA]</scope>
    <source>
        <strain evidence="1 2">IDN1</strain>
    </source>
</reference>
<evidence type="ECO:0000313" key="2">
    <source>
        <dbReference type="Proteomes" id="UP000464658"/>
    </source>
</evidence>